<evidence type="ECO:0000256" key="5">
    <source>
        <dbReference type="ARBA" id="ARBA00022801"/>
    </source>
</evidence>
<dbReference type="RefSeq" id="WP_204816536.1">
    <property type="nucleotide sequence ID" value="NZ_JANHOF010000001.1"/>
</dbReference>
<comment type="similarity">
    <text evidence="2 7 8">Belongs to the peptidase S8 family.</text>
</comment>
<dbReference type="PROSITE" id="PS00136">
    <property type="entry name" value="SUBTILASE_ASP"/>
    <property type="match status" value="1"/>
</dbReference>
<dbReference type="InterPro" id="IPR034084">
    <property type="entry name" value="Thermitase-like_dom"/>
</dbReference>
<dbReference type="SUPFAM" id="SSF52743">
    <property type="entry name" value="Subtilisin-like"/>
    <property type="match status" value="1"/>
</dbReference>
<evidence type="ECO:0000313" key="11">
    <source>
        <dbReference type="Proteomes" id="UP001589818"/>
    </source>
</evidence>
<keyword evidence="6 7" id="KW-0720">Serine protease</keyword>
<keyword evidence="3" id="KW-0964">Secreted</keyword>
<dbReference type="InterPro" id="IPR036852">
    <property type="entry name" value="Peptidase_S8/S53_dom_sf"/>
</dbReference>
<dbReference type="InterPro" id="IPR023828">
    <property type="entry name" value="Peptidase_S8_Ser-AS"/>
</dbReference>
<evidence type="ECO:0000256" key="7">
    <source>
        <dbReference type="PROSITE-ProRule" id="PRU01240"/>
    </source>
</evidence>
<protein>
    <submittedName>
        <fullName evidence="10">S8 family peptidase</fullName>
        <ecNumber evidence="10">3.4.-.-</ecNumber>
    </submittedName>
</protein>
<reference evidence="10 11" key="1">
    <citation type="submission" date="2024-09" db="EMBL/GenBank/DDBJ databases">
        <authorList>
            <person name="Sun Q."/>
            <person name="Mori K."/>
        </authorList>
    </citation>
    <scope>NUCLEOTIDE SEQUENCE [LARGE SCALE GENOMIC DNA]</scope>
    <source>
        <strain evidence="10 11">CCM 4839</strain>
    </source>
</reference>
<organism evidence="10 11">
    <name type="scientific">Paenibacillus mendelii</name>
    <dbReference type="NCBI Taxonomy" id="206163"/>
    <lineage>
        <taxon>Bacteria</taxon>
        <taxon>Bacillati</taxon>
        <taxon>Bacillota</taxon>
        <taxon>Bacilli</taxon>
        <taxon>Bacillales</taxon>
        <taxon>Paenibacillaceae</taxon>
        <taxon>Paenibacillus</taxon>
    </lineage>
</organism>
<evidence type="ECO:0000256" key="8">
    <source>
        <dbReference type="RuleBase" id="RU003355"/>
    </source>
</evidence>
<name>A0ABV6JHP2_9BACL</name>
<gene>
    <name evidence="10" type="ORF">ACFFJ8_29195</name>
</gene>
<evidence type="ECO:0000256" key="2">
    <source>
        <dbReference type="ARBA" id="ARBA00011073"/>
    </source>
</evidence>
<dbReference type="CDD" id="cd07484">
    <property type="entry name" value="Peptidases_S8_Thermitase_like"/>
    <property type="match status" value="1"/>
</dbReference>
<accession>A0ABV6JHP2</accession>
<proteinExistence type="inferred from homology"/>
<dbReference type="InterPro" id="IPR022398">
    <property type="entry name" value="Peptidase_S8_His-AS"/>
</dbReference>
<dbReference type="PANTHER" id="PTHR43399:SF4">
    <property type="entry name" value="CELL WALL-ASSOCIATED PROTEASE"/>
    <property type="match status" value="1"/>
</dbReference>
<evidence type="ECO:0000256" key="1">
    <source>
        <dbReference type="ARBA" id="ARBA00004613"/>
    </source>
</evidence>
<evidence type="ECO:0000256" key="4">
    <source>
        <dbReference type="ARBA" id="ARBA00022670"/>
    </source>
</evidence>
<dbReference type="PRINTS" id="PR00723">
    <property type="entry name" value="SUBTILISIN"/>
</dbReference>
<feature type="domain" description="Peptidase S8/S53" evidence="9">
    <location>
        <begin position="345"/>
        <end position="588"/>
    </location>
</feature>
<evidence type="ECO:0000256" key="6">
    <source>
        <dbReference type="ARBA" id="ARBA00022825"/>
    </source>
</evidence>
<dbReference type="Gene3D" id="3.40.50.200">
    <property type="entry name" value="Peptidase S8/S53 domain"/>
    <property type="match status" value="1"/>
</dbReference>
<dbReference type="PROSITE" id="PS00138">
    <property type="entry name" value="SUBTILASE_SER"/>
    <property type="match status" value="1"/>
</dbReference>
<comment type="caution">
    <text evidence="10">The sequence shown here is derived from an EMBL/GenBank/DDBJ whole genome shotgun (WGS) entry which is preliminary data.</text>
</comment>
<evidence type="ECO:0000259" key="9">
    <source>
        <dbReference type="Pfam" id="PF00082"/>
    </source>
</evidence>
<dbReference type="PROSITE" id="PS51892">
    <property type="entry name" value="SUBTILASE"/>
    <property type="match status" value="1"/>
</dbReference>
<feature type="active site" description="Charge relay system" evidence="7">
    <location>
        <position position="353"/>
    </location>
</feature>
<keyword evidence="11" id="KW-1185">Reference proteome</keyword>
<dbReference type="PROSITE" id="PS00137">
    <property type="entry name" value="SUBTILASE_HIS"/>
    <property type="match status" value="1"/>
</dbReference>
<dbReference type="EMBL" id="JBHLVF010000041">
    <property type="protein sequence ID" value="MFC0395431.1"/>
    <property type="molecule type" value="Genomic_DNA"/>
</dbReference>
<keyword evidence="4 7" id="KW-0645">Protease</keyword>
<evidence type="ECO:0000256" key="3">
    <source>
        <dbReference type="ARBA" id="ARBA00022525"/>
    </source>
</evidence>
<dbReference type="InterPro" id="IPR015500">
    <property type="entry name" value="Peptidase_S8_subtilisin-rel"/>
</dbReference>
<comment type="subcellular location">
    <subcellularLocation>
        <location evidence="1">Secreted</location>
    </subcellularLocation>
</comment>
<feature type="active site" description="Charge relay system" evidence="7">
    <location>
        <position position="386"/>
    </location>
</feature>
<keyword evidence="5 7" id="KW-0378">Hydrolase</keyword>
<dbReference type="EC" id="3.4.-.-" evidence="10"/>
<sequence>MRRKWIGWFAALAVAAFLIPFMPWFGSGPRVPGKTDEGQQQQNQIAMKKTAATQEHTMKLRSVERDKNATAKLCKTECSRNFHKLMMTPSSTSRTKESNLRSMMDMHKQMVYVYWKHNGQAIKRGQVPSGGNAKLNEQVAIAKTHLNKGKSYTSETLEFNGHPYIVLTVPNTKKKGDGIVGVVDQDVVNHVEAHQRRNLRIVPYPSEGKYKIESVLPNTMKDTTVTSGNDNGNASHYHINEVVVKFQRQPSERDFSQIKHAISALSIRKLGKTETYVFRSNQKDAESMMNYFKVNWNPYYVEPHYLYLTNDTAPIVPNDVLYSEYQWNLPSIETEKGWSVSKGSDKVLVAVLDTGVQADHPDLAGKLNAGNNIVTPNTAPEDDVGHGTHVAGIIAAVVNNGEGVAGLSWYNKIMPVKVLDSSGAGSTYSVAEGIIWATDNGAKVINMSLGNYAEAEFLHDAIRYAYDRDVVLIAASGNDNTERPGYPAAYPEVFAVASTDPDGAKSSFSNYGDYIDVAAPGASIASTYPGSQYAALSGTSMASPHVAALAGLIRSINPKLTNVQVMDIMRKSATDLGTEGKDKYFGHGQIDVVRALEAARKSTNVSLQRFQEQVESRLAEIAKKYNNTAAMK</sequence>
<dbReference type="Pfam" id="PF00082">
    <property type="entry name" value="Peptidase_S8"/>
    <property type="match status" value="1"/>
</dbReference>
<dbReference type="PANTHER" id="PTHR43399">
    <property type="entry name" value="SUBTILISIN-RELATED"/>
    <property type="match status" value="1"/>
</dbReference>
<evidence type="ECO:0000313" key="10">
    <source>
        <dbReference type="EMBL" id="MFC0395431.1"/>
    </source>
</evidence>
<dbReference type="InterPro" id="IPR023827">
    <property type="entry name" value="Peptidase_S8_Asp-AS"/>
</dbReference>
<feature type="active site" description="Charge relay system" evidence="7">
    <location>
        <position position="540"/>
    </location>
</feature>
<dbReference type="InterPro" id="IPR051048">
    <property type="entry name" value="Peptidase_S8/S53_subtilisin"/>
</dbReference>
<dbReference type="Proteomes" id="UP001589818">
    <property type="component" value="Unassembled WGS sequence"/>
</dbReference>
<dbReference type="InterPro" id="IPR000209">
    <property type="entry name" value="Peptidase_S8/S53_dom"/>
</dbReference>
<dbReference type="GO" id="GO:0016787">
    <property type="term" value="F:hydrolase activity"/>
    <property type="evidence" value="ECO:0007669"/>
    <property type="project" value="UniProtKB-KW"/>
</dbReference>